<name>M1JLT9_ENCCN</name>
<comment type="similarity">
    <text evidence="1">Belongs to the DeSI family.</text>
</comment>
<proteinExistence type="inferred from homology"/>
<dbReference type="VEuPathDB" id="MicrosporidiaDB:M970_090700"/>
<dbReference type="AlphaFoldDB" id="M1JLT9"/>
<sequence>MEKHNVILRVYSLGDEVLKRFITSSLGKSEACIWHTSIEVYGTEYFFQNGIMKARPGSTIYGTPLKIHDLGATDIPEVVFEDFLFSIAEDFAPHKYHLLKNNCNNFTNTLALYLVEKSIPEYIFELQNAALESESVSSMVDMLFGAPGQT</sequence>
<accession>M1JLT9</accession>
<evidence type="ECO:0000256" key="2">
    <source>
        <dbReference type="ARBA" id="ARBA00022670"/>
    </source>
</evidence>
<dbReference type="PANTHER" id="PTHR12378">
    <property type="entry name" value="DESUMOYLATING ISOPEPTIDASE"/>
    <property type="match status" value="1"/>
</dbReference>
<dbReference type="GO" id="GO:0070646">
    <property type="term" value="P:protein modification by small protein removal"/>
    <property type="evidence" value="ECO:0007669"/>
    <property type="project" value="TreeGrafter"/>
</dbReference>
<dbReference type="Pfam" id="PF05903">
    <property type="entry name" value="Peptidase_C97"/>
    <property type="match status" value="1"/>
</dbReference>
<dbReference type="InterPro" id="IPR042266">
    <property type="entry name" value="PPPDE_sf"/>
</dbReference>
<dbReference type="VEuPathDB" id="MicrosporidiaDB:AEWQ_090710"/>
<dbReference type="GO" id="GO:0008233">
    <property type="term" value="F:peptidase activity"/>
    <property type="evidence" value="ECO:0007669"/>
    <property type="project" value="UniProtKB-KW"/>
</dbReference>
<dbReference type="VEuPathDB" id="MicrosporidiaDB:ECU09_0690"/>
<dbReference type="PROSITE" id="PS51858">
    <property type="entry name" value="PPPDE"/>
    <property type="match status" value="1"/>
</dbReference>
<protein>
    <recommendedName>
        <fullName evidence="4">PPPDE domain-containing protein</fullName>
    </recommendedName>
</protein>
<dbReference type="InterPro" id="IPR008580">
    <property type="entry name" value="PPPDE_dom"/>
</dbReference>
<dbReference type="GO" id="GO:0006508">
    <property type="term" value="P:proteolysis"/>
    <property type="evidence" value="ECO:0007669"/>
    <property type="project" value="UniProtKB-KW"/>
</dbReference>
<dbReference type="VEuPathDB" id="MicrosporidiaDB:AEWD_090720"/>
<evidence type="ECO:0000256" key="3">
    <source>
        <dbReference type="ARBA" id="ARBA00022801"/>
    </source>
</evidence>
<reference evidence="5" key="1">
    <citation type="journal article" date="2013" name="Eukaryot. Cell">
        <title>Extremely Reduced Levels of Heterozygosity in the Vertebrate Pathogen Encephalitozoon cuniculi.</title>
        <authorList>
            <person name="Selman M."/>
            <person name="Sak B."/>
            <person name="Kvac M."/>
            <person name="Farinelli L."/>
            <person name="Weiss L.M."/>
            <person name="Corradi N."/>
        </authorList>
    </citation>
    <scope>NUCLEOTIDE SEQUENCE</scope>
</reference>
<evidence type="ECO:0000256" key="1">
    <source>
        <dbReference type="ARBA" id="ARBA00008140"/>
    </source>
</evidence>
<feature type="domain" description="PPPDE" evidence="4">
    <location>
        <begin position="4"/>
        <end position="144"/>
    </location>
</feature>
<organism evidence="5">
    <name type="scientific">Encephalitozoon cuniculi</name>
    <name type="common">Microsporidian parasite</name>
    <dbReference type="NCBI Taxonomy" id="6035"/>
    <lineage>
        <taxon>Eukaryota</taxon>
        <taxon>Fungi</taxon>
        <taxon>Fungi incertae sedis</taxon>
        <taxon>Microsporidia</taxon>
        <taxon>Unikaryonidae</taxon>
        <taxon>Encephalitozoon</taxon>
    </lineage>
</organism>
<dbReference type="OMA" id="WHTAIVI"/>
<dbReference type="PANTHER" id="PTHR12378:SF7">
    <property type="entry name" value="DESUMOYLATING ISOPEPTIDASE 1"/>
    <property type="match status" value="1"/>
</dbReference>
<keyword evidence="2" id="KW-0645">Protease</keyword>
<evidence type="ECO:0000313" key="5">
    <source>
        <dbReference type="EMBL" id="AGE96464.1"/>
    </source>
</evidence>
<dbReference type="Gene3D" id="3.90.1720.30">
    <property type="entry name" value="PPPDE domains"/>
    <property type="match status" value="1"/>
</dbReference>
<dbReference type="VEuPathDB" id="MicrosporidiaDB:AEWR_090700"/>
<dbReference type="EMBL" id="KC513619">
    <property type="protein sequence ID" value="AGE96464.1"/>
    <property type="molecule type" value="Genomic_DNA"/>
</dbReference>
<keyword evidence="3" id="KW-0378">Hydrolase</keyword>
<dbReference type="SMART" id="SM01179">
    <property type="entry name" value="DUF862"/>
    <property type="match status" value="1"/>
</dbReference>
<evidence type="ECO:0000259" key="4">
    <source>
        <dbReference type="PROSITE" id="PS51858"/>
    </source>
</evidence>